<comment type="caution">
    <text evidence="1">The sequence shown here is derived from an EMBL/GenBank/DDBJ whole genome shotgun (WGS) entry which is preliminary data.</text>
</comment>
<dbReference type="EMBL" id="JABSTQ010002397">
    <property type="protein sequence ID" value="KAG0444166.1"/>
    <property type="molecule type" value="Genomic_DNA"/>
</dbReference>
<dbReference type="Proteomes" id="UP000805193">
    <property type="component" value="Unassembled WGS sequence"/>
</dbReference>
<evidence type="ECO:0000313" key="2">
    <source>
        <dbReference type="Proteomes" id="UP000805193"/>
    </source>
</evidence>
<proteinExistence type="predicted"/>
<feature type="non-terminal residue" evidence="1">
    <location>
        <position position="132"/>
    </location>
</feature>
<evidence type="ECO:0000313" key="1">
    <source>
        <dbReference type="EMBL" id="KAG0444166.1"/>
    </source>
</evidence>
<reference evidence="1 2" key="1">
    <citation type="journal article" date="2020" name="Cell">
        <title>Large-Scale Comparative Analyses of Tick Genomes Elucidate Their Genetic Diversity and Vector Capacities.</title>
        <authorList>
            <consortium name="Tick Genome and Microbiome Consortium (TIGMIC)"/>
            <person name="Jia N."/>
            <person name="Wang J."/>
            <person name="Shi W."/>
            <person name="Du L."/>
            <person name="Sun Y."/>
            <person name="Zhan W."/>
            <person name="Jiang J.F."/>
            <person name="Wang Q."/>
            <person name="Zhang B."/>
            <person name="Ji P."/>
            <person name="Bell-Sakyi L."/>
            <person name="Cui X.M."/>
            <person name="Yuan T.T."/>
            <person name="Jiang B.G."/>
            <person name="Yang W.F."/>
            <person name="Lam T.T."/>
            <person name="Chang Q.C."/>
            <person name="Ding S.J."/>
            <person name="Wang X.J."/>
            <person name="Zhu J.G."/>
            <person name="Ruan X.D."/>
            <person name="Zhao L."/>
            <person name="Wei J.T."/>
            <person name="Ye R.Z."/>
            <person name="Que T.C."/>
            <person name="Du C.H."/>
            <person name="Zhou Y.H."/>
            <person name="Cheng J.X."/>
            <person name="Dai P.F."/>
            <person name="Guo W.B."/>
            <person name="Han X.H."/>
            <person name="Huang E.J."/>
            <person name="Li L.F."/>
            <person name="Wei W."/>
            <person name="Gao Y.C."/>
            <person name="Liu J.Z."/>
            <person name="Shao H.Z."/>
            <person name="Wang X."/>
            <person name="Wang C.C."/>
            <person name="Yang T.C."/>
            <person name="Huo Q.B."/>
            <person name="Li W."/>
            <person name="Chen H.Y."/>
            <person name="Chen S.E."/>
            <person name="Zhou L.G."/>
            <person name="Ni X.B."/>
            <person name="Tian J.H."/>
            <person name="Sheng Y."/>
            <person name="Liu T."/>
            <person name="Pan Y.S."/>
            <person name="Xia L.Y."/>
            <person name="Li J."/>
            <person name="Zhao F."/>
            <person name="Cao W.C."/>
        </authorList>
    </citation>
    <scope>NUCLEOTIDE SEQUENCE [LARGE SCALE GENOMIC DNA]</scope>
    <source>
        <strain evidence="1">Iper-2018</strain>
    </source>
</reference>
<sequence length="132" mass="14495">MDVRTTEVVAASVNMLLVLNPELNDLADFFVPLKNDLGVVTPIAIWLIRCHEVLGPVLLLYCQALLFLRMDVGLALAQCLHQKISGIFGMLNEGANFVFGHLAMGIDMTEHLGALVRNPGNNTRVYPVFAFS</sequence>
<protein>
    <submittedName>
        <fullName evidence="1">Uncharacterized protein</fullName>
    </submittedName>
</protein>
<organism evidence="1 2">
    <name type="scientific">Ixodes persulcatus</name>
    <name type="common">Taiga tick</name>
    <dbReference type="NCBI Taxonomy" id="34615"/>
    <lineage>
        <taxon>Eukaryota</taxon>
        <taxon>Metazoa</taxon>
        <taxon>Ecdysozoa</taxon>
        <taxon>Arthropoda</taxon>
        <taxon>Chelicerata</taxon>
        <taxon>Arachnida</taxon>
        <taxon>Acari</taxon>
        <taxon>Parasitiformes</taxon>
        <taxon>Ixodida</taxon>
        <taxon>Ixodoidea</taxon>
        <taxon>Ixodidae</taxon>
        <taxon>Ixodinae</taxon>
        <taxon>Ixodes</taxon>
    </lineage>
</organism>
<name>A0AC60QXX6_IXOPE</name>
<accession>A0AC60QXX6</accession>
<keyword evidence="2" id="KW-1185">Reference proteome</keyword>
<gene>
    <name evidence="1" type="ORF">HPB47_014093</name>
</gene>